<evidence type="ECO:0000256" key="16">
    <source>
        <dbReference type="SAM" id="SignalP"/>
    </source>
</evidence>
<evidence type="ECO:0000256" key="7">
    <source>
        <dbReference type="ARBA" id="ARBA00022729"/>
    </source>
</evidence>
<feature type="disulfide bond" evidence="14">
    <location>
        <begin position="832"/>
        <end position="841"/>
    </location>
</feature>
<dbReference type="GO" id="GO:0007399">
    <property type="term" value="P:nervous system development"/>
    <property type="evidence" value="ECO:0007669"/>
    <property type="project" value="UniProtKB-ARBA"/>
</dbReference>
<dbReference type="GO" id="GO:0005509">
    <property type="term" value="F:calcium ion binding"/>
    <property type="evidence" value="ECO:0007669"/>
    <property type="project" value="InterPro"/>
</dbReference>
<feature type="disulfide bond" evidence="14">
    <location>
        <begin position="848"/>
        <end position="858"/>
    </location>
</feature>
<dbReference type="FunFam" id="2.10.25.10:FF:000195">
    <property type="entry name" value="versican core protein-like"/>
    <property type="match status" value="1"/>
</dbReference>
<proteinExistence type="predicted"/>
<dbReference type="GO" id="GO:0048646">
    <property type="term" value="P:anatomical structure formation involved in morphogenesis"/>
    <property type="evidence" value="ECO:0007669"/>
    <property type="project" value="UniProtKB-ARBA"/>
</dbReference>
<feature type="disulfide bond" evidence="14">
    <location>
        <begin position="948"/>
        <end position="957"/>
    </location>
</feature>
<dbReference type="CDD" id="cd00110">
    <property type="entry name" value="LamG"/>
    <property type="match status" value="1"/>
</dbReference>
<feature type="domain" description="EGF-like" evidence="18">
    <location>
        <begin position="408"/>
        <end position="444"/>
    </location>
</feature>
<dbReference type="PROSITE" id="PS01187">
    <property type="entry name" value="EGF_CA"/>
    <property type="match status" value="6"/>
</dbReference>
<feature type="domain" description="EGF-like" evidence="18">
    <location>
        <begin position="806"/>
        <end position="842"/>
    </location>
</feature>
<feature type="disulfide bond" evidence="14">
    <location>
        <begin position="243"/>
        <end position="252"/>
    </location>
</feature>
<feature type="domain" description="EGF-like" evidence="18">
    <location>
        <begin position="446"/>
        <end position="502"/>
    </location>
</feature>
<dbReference type="FunFam" id="2.10.25.10:FF:000029">
    <property type="entry name" value="neurexin-1 isoform X1"/>
    <property type="match status" value="1"/>
</dbReference>
<feature type="disulfide bond" evidence="14">
    <location>
        <begin position="907"/>
        <end position="916"/>
    </location>
</feature>
<feature type="disulfide bond" evidence="14">
    <location>
        <begin position="205"/>
        <end position="214"/>
    </location>
</feature>
<dbReference type="FunFam" id="2.10.25.10:FF:000208">
    <property type="entry name" value="Crumbs 2, cell polarity complex component"/>
    <property type="match status" value="1"/>
</dbReference>
<feature type="domain" description="Laminin G" evidence="17">
    <location>
        <begin position="627"/>
        <end position="804"/>
    </location>
</feature>
<feature type="disulfide bond" evidence="14">
    <location>
        <begin position="434"/>
        <end position="443"/>
    </location>
</feature>
<dbReference type="Proteomes" id="UP001274896">
    <property type="component" value="Unassembled WGS sequence"/>
</dbReference>
<dbReference type="FunFam" id="2.10.25.10:FF:000122">
    <property type="entry name" value="Protein crumbs homolog 2"/>
    <property type="match status" value="1"/>
</dbReference>
<dbReference type="PRINTS" id="PR00010">
    <property type="entry name" value="EGFBLOOD"/>
</dbReference>
<feature type="disulfide bond" evidence="14">
    <location>
        <begin position="166"/>
        <end position="175"/>
    </location>
</feature>
<feature type="domain" description="EGF-like" evidence="18">
    <location>
        <begin position="255"/>
        <end position="291"/>
    </location>
</feature>
<dbReference type="FunFam" id="2.10.25.10:FF:000006">
    <property type="entry name" value="Versican core protein-like isoform 1"/>
    <property type="match status" value="1"/>
</dbReference>
<evidence type="ECO:0000256" key="5">
    <source>
        <dbReference type="ARBA" id="ARBA00022536"/>
    </source>
</evidence>
<dbReference type="Pfam" id="PF00008">
    <property type="entry name" value="EGF"/>
    <property type="match status" value="12"/>
</dbReference>
<feature type="disulfide bond" evidence="14">
    <location>
        <begin position="869"/>
        <end position="878"/>
    </location>
</feature>
<dbReference type="SUPFAM" id="SSF49899">
    <property type="entry name" value="Concanavalin A-like lectins/glucanases"/>
    <property type="match status" value="1"/>
</dbReference>
<comment type="subcellular location">
    <subcellularLocation>
        <location evidence="1">Cell membrane</location>
        <topology evidence="1">Single-pass type I membrane protein</topology>
    </subcellularLocation>
    <subcellularLocation>
        <location evidence="2">Secreted</location>
    </subcellularLocation>
</comment>
<feature type="domain" description="EGF-like" evidence="18">
    <location>
        <begin position="331"/>
        <end position="367"/>
    </location>
</feature>
<dbReference type="SMART" id="SM00282">
    <property type="entry name" value="LamG"/>
    <property type="match status" value="1"/>
</dbReference>
<dbReference type="InterPro" id="IPR001881">
    <property type="entry name" value="EGF-like_Ca-bd_dom"/>
</dbReference>
<dbReference type="FunFam" id="2.10.25.10:FF:000031">
    <property type="entry name" value="neurogenic locus notch homolog protein 3"/>
    <property type="match status" value="1"/>
</dbReference>
<keyword evidence="13" id="KW-0325">Glycoprotein</keyword>
<keyword evidence="3" id="KW-1003">Cell membrane</keyword>
<dbReference type="Gene3D" id="2.60.120.200">
    <property type="match status" value="1"/>
</dbReference>
<keyword evidence="20" id="KW-1185">Reference proteome</keyword>
<evidence type="ECO:0000313" key="20">
    <source>
        <dbReference type="Proteomes" id="UP001274896"/>
    </source>
</evidence>
<feature type="chain" id="PRO_5042294994" description="Crumbs cell polarity complex component 2b" evidence="16">
    <location>
        <begin position="25"/>
        <end position="1071"/>
    </location>
</feature>
<dbReference type="PANTHER" id="PTHR12916:SF4">
    <property type="entry name" value="UNINFLATABLE, ISOFORM C"/>
    <property type="match status" value="1"/>
</dbReference>
<dbReference type="GO" id="GO:0030855">
    <property type="term" value="P:epithelial cell differentiation"/>
    <property type="evidence" value="ECO:0007669"/>
    <property type="project" value="UniProtKB-ARBA"/>
</dbReference>
<evidence type="ECO:0000256" key="11">
    <source>
        <dbReference type="ARBA" id="ARBA00023136"/>
    </source>
</evidence>
<evidence type="ECO:0000256" key="12">
    <source>
        <dbReference type="ARBA" id="ARBA00023157"/>
    </source>
</evidence>
<dbReference type="PROSITE" id="PS01186">
    <property type="entry name" value="EGF_2"/>
    <property type="match status" value="13"/>
</dbReference>
<keyword evidence="6 15" id="KW-0812">Transmembrane</keyword>
<protein>
    <recommendedName>
        <fullName evidence="21">Crumbs cell polarity complex component 2b</fullName>
    </recommendedName>
</protein>
<feature type="disulfide bond" evidence="14">
    <location>
        <begin position="357"/>
        <end position="366"/>
    </location>
</feature>
<sequence length="1071" mass="117675">MRHMSYSFVMWSFTIRSKVVVAMAVCPFTTSSVTCLHHSYGYQDITVQRITCQDNKMFCGQTVLKWGCALKLHSLSIYFHYDKVNHNYNIFFTGIFYTAKADICLSSPCQNGGTCIDVMDNYTCLCPKEPLIYVGKDCELLYDACAHVNCHNCISTLGIDNYFCLCPAGFGGPDCTLTLDTCKSNPCTGIKNRCVDAVNGYSCHCPSGYSGEDCKTHVMDCSENPCLNNATCIQTSNDYECKCGHGFHGTYCEYDTDECLSQPCQNGAICLDGIDVYHCFCVPGFQGYNCEIDINECASQPCENNGKCINGKDHYICECLIGFTGVNCDVEINECEETPCQNGATCHDYVGQYICECVSGFEGISCEMDINECISVPCLNNGSCIDLVNRYECDCSGTGFAGTFCEEEILECSSEPCQHGATCHDGINQYTCQCWPGYEGNNCEMDVDECEAQPCENGGMCFQRSDQRHYGVMAQLGPSFSYEYADGFLCKCLAGFMGENCSFNIDDCEFAQCLNGGSCEDLINAYKCFCSPGFTGFICEVDIDECKSAPCKNGALCEDVINDYICHCPVSGRPCLNGGDCMIKWNDFICSCPQNYTGKTCDIRVWCASSPCVIGSQCVDLPDGYECLANATFENNALKFRASGSLSAPVTVVSVKLRTRTENGTLLRTANGLEFFHMGLLNSFILVKICNSINQEVLAFYSEVEVSDGEWHHVELRKTGSYYALSLWKLTVDGKVAGLSQAFAANLDFFNHSTLWLAENFTGCLGEVRIGGVYLPLIGGIHEEAPQFSQFIQYGSIKEPQIGCSGAPLCLLYSCLNNGSCQDLFNHYICDCAPGWQGENCQDDINECIYEPCIHGTCKNLPGEYLCQCALGYRGKHCDEDVDECHELHCENTGSCVNSVGGYTCICPPAYSGPLCQWSFPPLQCGVDVQCMNGGVCMNGPWGANCTCRLGYTGERCEMEIDECESNPCLNGATCMDQQTQYICECLPGFSGDKCEAPRQQQRESIPWLVVAVPMICFATLLVVVGLGCMMLTARRKRQSEGTYSPSQQEVAGARLEMGSVLKVPPEERLI</sequence>
<reference evidence="19" key="1">
    <citation type="submission" date="2023-06" db="EMBL/GenBank/DDBJ databases">
        <title>Male Hemibagrus guttatus genome.</title>
        <authorList>
            <person name="Bian C."/>
        </authorList>
    </citation>
    <scope>NUCLEOTIDE SEQUENCE</scope>
    <source>
        <strain evidence="19">Male_cb2023</strain>
        <tissue evidence="19">Muscle</tissue>
    </source>
</reference>
<dbReference type="InterPro" id="IPR013320">
    <property type="entry name" value="ConA-like_dom_sf"/>
</dbReference>
<dbReference type="GO" id="GO:0009952">
    <property type="term" value="P:anterior/posterior pattern specification"/>
    <property type="evidence" value="ECO:0007669"/>
    <property type="project" value="UniProtKB-ARBA"/>
</dbReference>
<keyword evidence="7 16" id="KW-0732">Signal</keyword>
<comment type="caution">
    <text evidence="19">The sequence shown here is derived from an EMBL/GenBank/DDBJ whole genome shotgun (WGS) entry which is preliminary data.</text>
</comment>
<dbReference type="GO" id="GO:0019904">
    <property type="term" value="F:protein domain specific binding"/>
    <property type="evidence" value="ECO:0007669"/>
    <property type="project" value="UniProtKB-ARBA"/>
</dbReference>
<evidence type="ECO:0000313" key="19">
    <source>
        <dbReference type="EMBL" id="KAK3540132.1"/>
    </source>
</evidence>
<dbReference type="PROSITE" id="PS50025">
    <property type="entry name" value="LAM_G_DOMAIN"/>
    <property type="match status" value="1"/>
</dbReference>
<evidence type="ECO:0000256" key="3">
    <source>
        <dbReference type="ARBA" id="ARBA00022475"/>
    </source>
</evidence>
<feature type="domain" description="EGF-like" evidence="18">
    <location>
        <begin position="844"/>
        <end position="879"/>
    </location>
</feature>
<dbReference type="PROSITE" id="PS00010">
    <property type="entry name" value="ASX_HYDROXYL"/>
    <property type="match status" value="13"/>
</dbReference>
<dbReference type="GO" id="GO:0035282">
    <property type="term" value="P:segmentation"/>
    <property type="evidence" value="ECO:0007669"/>
    <property type="project" value="UniProtKB-ARBA"/>
</dbReference>
<dbReference type="Pfam" id="PF12661">
    <property type="entry name" value="hEGF"/>
    <property type="match status" value="2"/>
</dbReference>
<evidence type="ECO:0000256" key="6">
    <source>
        <dbReference type="ARBA" id="ARBA00022692"/>
    </source>
</evidence>
<dbReference type="PANTHER" id="PTHR12916">
    <property type="entry name" value="CYTOCHROME C OXIDASE POLYPEPTIDE VIC-2"/>
    <property type="match status" value="1"/>
</dbReference>
<dbReference type="Gene3D" id="2.10.25.10">
    <property type="entry name" value="Laminin"/>
    <property type="match status" value="17"/>
</dbReference>
<feature type="domain" description="EGF-like" evidence="18">
    <location>
        <begin position="178"/>
        <end position="215"/>
    </location>
</feature>
<keyword evidence="12 14" id="KW-1015">Disulfide bond</keyword>
<evidence type="ECO:0000256" key="14">
    <source>
        <dbReference type="PROSITE-ProRule" id="PRU00076"/>
    </source>
</evidence>
<dbReference type="SMART" id="SM00181">
    <property type="entry name" value="EGF"/>
    <property type="match status" value="17"/>
</dbReference>
<dbReference type="SMART" id="SM00179">
    <property type="entry name" value="EGF_CA"/>
    <property type="match status" value="16"/>
</dbReference>
<evidence type="ECO:0000256" key="4">
    <source>
        <dbReference type="ARBA" id="ARBA00022525"/>
    </source>
</evidence>
<dbReference type="AlphaFoldDB" id="A0AAE0V4C9"/>
<feature type="domain" description="EGF-like" evidence="18">
    <location>
        <begin position="369"/>
        <end position="406"/>
    </location>
</feature>
<accession>A0AAE0V4C9</accession>
<feature type="domain" description="EGF-like" evidence="18">
    <location>
        <begin position="960"/>
        <end position="996"/>
    </location>
</feature>
<dbReference type="PROSITE" id="PS00022">
    <property type="entry name" value="EGF_1"/>
    <property type="match status" value="15"/>
</dbReference>
<dbReference type="EMBL" id="JAUCMX010000007">
    <property type="protein sequence ID" value="KAK3540132.1"/>
    <property type="molecule type" value="Genomic_DNA"/>
</dbReference>
<dbReference type="GO" id="GO:0005576">
    <property type="term" value="C:extracellular region"/>
    <property type="evidence" value="ECO:0007669"/>
    <property type="project" value="UniProtKB-SubCell"/>
</dbReference>
<dbReference type="FunFam" id="2.10.25.10:FF:000796">
    <property type="entry name" value="Crumbs cell polarity complex component 2b"/>
    <property type="match status" value="1"/>
</dbReference>
<keyword evidence="4" id="KW-0964">Secreted</keyword>
<feature type="transmembrane region" description="Helical" evidence="15">
    <location>
        <begin position="1008"/>
        <end position="1032"/>
    </location>
</feature>
<evidence type="ECO:0008006" key="21">
    <source>
        <dbReference type="Google" id="ProtNLM"/>
    </source>
</evidence>
<evidence type="ECO:0000256" key="8">
    <source>
        <dbReference type="ARBA" id="ARBA00022737"/>
    </source>
</evidence>
<dbReference type="PROSITE" id="PS50026">
    <property type="entry name" value="EGF_3"/>
    <property type="match status" value="17"/>
</dbReference>
<feature type="domain" description="EGF-like" evidence="18">
    <location>
        <begin position="881"/>
        <end position="917"/>
    </location>
</feature>
<dbReference type="SUPFAM" id="SSF57184">
    <property type="entry name" value="Growth factor receptor domain"/>
    <property type="match status" value="2"/>
</dbReference>
<feature type="domain" description="EGF-like" evidence="18">
    <location>
        <begin position="921"/>
        <end position="958"/>
    </location>
</feature>
<dbReference type="InterPro" id="IPR018097">
    <property type="entry name" value="EGF_Ca-bd_CS"/>
</dbReference>
<feature type="disulfide bond" evidence="14">
    <location>
        <begin position="986"/>
        <end position="995"/>
    </location>
</feature>
<dbReference type="InterPro" id="IPR000152">
    <property type="entry name" value="EGF-type_Asp/Asn_hydroxyl_site"/>
</dbReference>
<evidence type="ECO:0000256" key="2">
    <source>
        <dbReference type="ARBA" id="ARBA00004613"/>
    </source>
</evidence>
<dbReference type="Pfam" id="PF02210">
    <property type="entry name" value="Laminin_G_2"/>
    <property type="match status" value="1"/>
</dbReference>
<comment type="caution">
    <text evidence="14">Lacks conserved residue(s) required for the propagation of feature annotation.</text>
</comment>
<evidence type="ECO:0000256" key="1">
    <source>
        <dbReference type="ARBA" id="ARBA00004251"/>
    </source>
</evidence>
<feature type="signal peptide" evidence="16">
    <location>
        <begin position="1"/>
        <end position="24"/>
    </location>
</feature>
<dbReference type="GO" id="GO:0007154">
    <property type="term" value="P:cell communication"/>
    <property type="evidence" value="ECO:0007669"/>
    <property type="project" value="UniProtKB-ARBA"/>
</dbReference>
<feature type="domain" description="EGF-like" evidence="18">
    <location>
        <begin position="217"/>
        <end position="253"/>
    </location>
</feature>
<evidence type="ECO:0000259" key="17">
    <source>
        <dbReference type="PROSITE" id="PS50025"/>
    </source>
</evidence>
<dbReference type="FunFam" id="2.10.25.10:FF:000391">
    <property type="entry name" value="Weary, isoform C"/>
    <property type="match status" value="1"/>
</dbReference>
<keyword evidence="5 14" id="KW-0245">EGF-like domain</keyword>
<dbReference type="FunFam" id="2.10.25.10:FF:000012">
    <property type="entry name" value="Delta-like protein"/>
    <property type="match status" value="1"/>
</dbReference>
<dbReference type="FunFam" id="2.10.25.10:FF:000123">
    <property type="entry name" value="Crumbs homolog 1 (Drosophila)"/>
    <property type="match status" value="2"/>
</dbReference>
<feature type="disulfide bond" evidence="14">
    <location>
        <begin position="492"/>
        <end position="501"/>
    </location>
</feature>
<dbReference type="SUPFAM" id="SSF57196">
    <property type="entry name" value="EGF/Laminin"/>
    <property type="match status" value="11"/>
</dbReference>
<feature type="domain" description="EGF-like" evidence="18">
    <location>
        <begin position="504"/>
        <end position="540"/>
    </location>
</feature>
<organism evidence="19 20">
    <name type="scientific">Hemibagrus guttatus</name>
    <dbReference type="NCBI Taxonomy" id="175788"/>
    <lineage>
        <taxon>Eukaryota</taxon>
        <taxon>Metazoa</taxon>
        <taxon>Chordata</taxon>
        <taxon>Craniata</taxon>
        <taxon>Vertebrata</taxon>
        <taxon>Euteleostomi</taxon>
        <taxon>Actinopterygii</taxon>
        <taxon>Neopterygii</taxon>
        <taxon>Teleostei</taxon>
        <taxon>Ostariophysi</taxon>
        <taxon>Siluriformes</taxon>
        <taxon>Bagridae</taxon>
        <taxon>Hemibagrus</taxon>
    </lineage>
</organism>
<keyword evidence="10 15" id="KW-1133">Transmembrane helix</keyword>
<dbReference type="CDD" id="cd00054">
    <property type="entry name" value="EGF_CA"/>
    <property type="match status" value="14"/>
</dbReference>
<feature type="disulfide bond" evidence="14">
    <location>
        <begin position="281"/>
        <end position="290"/>
    </location>
</feature>
<feature type="domain" description="EGF-like" evidence="18">
    <location>
        <begin position="542"/>
        <end position="576"/>
    </location>
</feature>
<dbReference type="InterPro" id="IPR049883">
    <property type="entry name" value="NOTCH1_EGF-like"/>
</dbReference>
<feature type="disulfide bond" evidence="14">
    <location>
        <begin position="319"/>
        <end position="328"/>
    </location>
</feature>
<evidence type="ECO:0000256" key="13">
    <source>
        <dbReference type="ARBA" id="ARBA00023180"/>
    </source>
</evidence>
<dbReference type="InterPro" id="IPR013032">
    <property type="entry name" value="EGF-like_CS"/>
</dbReference>
<evidence type="ECO:0000259" key="18">
    <source>
        <dbReference type="PROSITE" id="PS50026"/>
    </source>
</evidence>
<dbReference type="InterPro" id="IPR000742">
    <property type="entry name" value="EGF"/>
</dbReference>
<feature type="domain" description="EGF-like" evidence="18">
    <location>
        <begin position="100"/>
        <end position="139"/>
    </location>
</feature>
<dbReference type="FunFam" id="2.10.25.10:FF:000143">
    <property type="entry name" value="Protein crumbs 1"/>
    <property type="match status" value="1"/>
</dbReference>
<keyword evidence="9" id="KW-0106">Calcium</keyword>
<dbReference type="GO" id="GO:0005886">
    <property type="term" value="C:plasma membrane"/>
    <property type="evidence" value="ECO:0007669"/>
    <property type="project" value="UniProtKB-SubCell"/>
</dbReference>
<evidence type="ECO:0000256" key="10">
    <source>
        <dbReference type="ARBA" id="ARBA00022989"/>
    </source>
</evidence>
<keyword evidence="8" id="KW-0677">Repeat</keyword>
<keyword evidence="11 15" id="KW-0472">Membrane</keyword>
<dbReference type="InterPro" id="IPR009030">
    <property type="entry name" value="Growth_fac_rcpt_cys_sf"/>
</dbReference>
<dbReference type="FunFam" id="2.10.25.10:FF:000045">
    <property type="entry name" value="Slit guidance ligand 2"/>
    <property type="match status" value="1"/>
</dbReference>
<feature type="disulfide bond" evidence="14">
    <location>
        <begin position="530"/>
        <end position="539"/>
    </location>
</feature>
<dbReference type="GO" id="GO:0048863">
    <property type="term" value="P:stem cell differentiation"/>
    <property type="evidence" value="ECO:0007669"/>
    <property type="project" value="UniProtKB-ARBA"/>
</dbReference>
<dbReference type="InterPro" id="IPR001791">
    <property type="entry name" value="Laminin_G"/>
</dbReference>
<evidence type="ECO:0000256" key="9">
    <source>
        <dbReference type="ARBA" id="ARBA00022837"/>
    </source>
</evidence>
<dbReference type="Pfam" id="PF07645">
    <property type="entry name" value="EGF_CA"/>
    <property type="match status" value="1"/>
</dbReference>
<name>A0AAE0V4C9_9TELE</name>
<dbReference type="GO" id="GO:0023052">
    <property type="term" value="P:signaling"/>
    <property type="evidence" value="ECO:0007669"/>
    <property type="project" value="UniProtKB-ARBA"/>
</dbReference>
<gene>
    <name evidence="19" type="ORF">QTP70_026885</name>
</gene>
<feature type="domain" description="EGF-like" evidence="18">
    <location>
        <begin position="141"/>
        <end position="176"/>
    </location>
</feature>
<evidence type="ECO:0000256" key="15">
    <source>
        <dbReference type="SAM" id="Phobius"/>
    </source>
</evidence>
<dbReference type="GO" id="GO:0030097">
    <property type="term" value="P:hemopoiesis"/>
    <property type="evidence" value="ECO:0007669"/>
    <property type="project" value="UniProtKB-ARBA"/>
</dbReference>
<feature type="domain" description="EGF-like" evidence="18">
    <location>
        <begin position="293"/>
        <end position="329"/>
    </location>
</feature>